<accession>A0A0F0CNV7</accession>
<dbReference type="Gene3D" id="3.30.1330.10">
    <property type="entry name" value="PurM-like, N-terminal domain"/>
    <property type="match status" value="1"/>
</dbReference>
<dbReference type="SUPFAM" id="SSF55326">
    <property type="entry name" value="PurM N-terminal domain-like"/>
    <property type="match status" value="1"/>
</dbReference>
<protein>
    <submittedName>
        <fullName evidence="4">Hydrogenase expression/formation protein HypE</fullName>
    </submittedName>
</protein>
<dbReference type="Pfam" id="PF00586">
    <property type="entry name" value="AIRS"/>
    <property type="match status" value="1"/>
</dbReference>
<keyword evidence="5" id="KW-1185">Reference proteome</keyword>
<gene>
    <name evidence="4" type="ORF">OMAG_001102</name>
</gene>
<dbReference type="InterPro" id="IPR010918">
    <property type="entry name" value="PurM-like_C_dom"/>
</dbReference>
<dbReference type="Gene3D" id="3.90.650.10">
    <property type="entry name" value="PurM-like C-terminal domain"/>
    <property type="match status" value="1"/>
</dbReference>
<dbReference type="Proteomes" id="UP000033428">
    <property type="component" value="Unassembled WGS sequence"/>
</dbReference>
<evidence type="ECO:0000259" key="3">
    <source>
        <dbReference type="Pfam" id="PF02769"/>
    </source>
</evidence>
<organism evidence="4 5">
    <name type="scientific">Candidatus Omnitrophus magneticus</name>
    <dbReference type="NCBI Taxonomy" id="1609969"/>
    <lineage>
        <taxon>Bacteria</taxon>
        <taxon>Pseudomonadati</taxon>
        <taxon>Candidatus Omnitrophota</taxon>
        <taxon>Candidatus Omnitrophus</taxon>
    </lineage>
</organism>
<evidence type="ECO:0000259" key="2">
    <source>
        <dbReference type="Pfam" id="PF00586"/>
    </source>
</evidence>
<dbReference type="PIRSF" id="PIRSF005644">
    <property type="entry name" value="Hdrgns_mtr_HypE"/>
    <property type="match status" value="1"/>
</dbReference>
<dbReference type="SUPFAM" id="SSF56042">
    <property type="entry name" value="PurM C-terminal domain-like"/>
    <property type="match status" value="1"/>
</dbReference>
<dbReference type="GO" id="GO:0051604">
    <property type="term" value="P:protein maturation"/>
    <property type="evidence" value="ECO:0007669"/>
    <property type="project" value="TreeGrafter"/>
</dbReference>
<comment type="similarity">
    <text evidence="1">Belongs to the HypE family.</text>
</comment>
<evidence type="ECO:0000256" key="1">
    <source>
        <dbReference type="ARBA" id="ARBA00006243"/>
    </source>
</evidence>
<dbReference type="PANTHER" id="PTHR30303:SF0">
    <property type="entry name" value="CARBAMOYL DEHYDRATASE HYPE"/>
    <property type="match status" value="1"/>
</dbReference>
<dbReference type="NCBIfam" id="TIGR02124">
    <property type="entry name" value="hypE"/>
    <property type="match status" value="1"/>
</dbReference>
<dbReference type="CDD" id="cd02197">
    <property type="entry name" value="HypE"/>
    <property type="match status" value="1"/>
</dbReference>
<feature type="domain" description="PurM-like N-terminal" evidence="2">
    <location>
        <begin position="37"/>
        <end position="148"/>
    </location>
</feature>
<dbReference type="InterPro" id="IPR036676">
    <property type="entry name" value="PurM-like_C_sf"/>
</dbReference>
<dbReference type="InterPro" id="IPR016188">
    <property type="entry name" value="PurM-like_N"/>
</dbReference>
<dbReference type="EMBL" id="JYNY01000227">
    <property type="protein sequence ID" value="KJJ85028.1"/>
    <property type="molecule type" value="Genomic_DNA"/>
</dbReference>
<reference evidence="4 5" key="1">
    <citation type="submission" date="2015-02" db="EMBL/GenBank/DDBJ databases">
        <title>Single-cell genomics of uncultivated deep-branching MTB reveals a conserved set of magnetosome genes.</title>
        <authorList>
            <person name="Kolinko S."/>
            <person name="Richter M."/>
            <person name="Glockner F.O."/>
            <person name="Brachmann A."/>
            <person name="Schuler D."/>
        </authorList>
    </citation>
    <scope>NUCLEOTIDE SEQUENCE [LARGE SCALE GENOMIC DNA]</scope>
    <source>
        <strain evidence="4">SKK-01</strain>
    </source>
</reference>
<dbReference type="PANTHER" id="PTHR30303">
    <property type="entry name" value="HYDROGENASE ISOENZYMES FORMATION PROTEIN HYPE"/>
    <property type="match status" value="1"/>
</dbReference>
<dbReference type="InterPro" id="IPR036921">
    <property type="entry name" value="PurM-like_N_sf"/>
</dbReference>
<evidence type="ECO:0000313" key="4">
    <source>
        <dbReference type="EMBL" id="KJJ85028.1"/>
    </source>
</evidence>
<sequence length="333" mass="35657">MNTITLSHGSGGKASNELIKNLFFKYFSNEILNTAMDSGVFNLRDGFFAFTTDSFVVKPLFFNGGDIGKLAVCGTVNDLAVSGASPKYLTCAFIIEEGFSLDELEAIVKSMAYWADKAGVKIISGDTKVVGKGESDGVFINTSGIGEIIKGVSLGIDKINIGDKVIVTGTMGDHGFSILSKRKGLTFETTLASDSAPLNKMLENVLKNVKGVKFMRDPTRGGLASTLNEVVTDKSGILIKEEKIPISDSVRGISELLGMDPLYMANEGKAVIIASSDTAPKIVELLRENEYGKNACIVGEVTANYKNKVCIETIIGTVRILDMPQGEIVPRIC</sequence>
<dbReference type="PATRIC" id="fig|1609969.3.peg.1182"/>
<name>A0A0F0CNV7_9BACT</name>
<evidence type="ECO:0000313" key="5">
    <source>
        <dbReference type="Proteomes" id="UP000033428"/>
    </source>
</evidence>
<comment type="caution">
    <text evidence="4">The sequence shown here is derived from an EMBL/GenBank/DDBJ whole genome shotgun (WGS) entry which is preliminary data.</text>
</comment>
<proteinExistence type="inferred from homology"/>
<feature type="domain" description="PurM-like C-terminal" evidence="3">
    <location>
        <begin position="161"/>
        <end position="307"/>
    </location>
</feature>
<dbReference type="Pfam" id="PF02769">
    <property type="entry name" value="AIRS_C"/>
    <property type="match status" value="1"/>
</dbReference>
<dbReference type="AlphaFoldDB" id="A0A0F0CNV7"/>
<dbReference type="InterPro" id="IPR011854">
    <property type="entry name" value="HypE"/>
</dbReference>